<dbReference type="RefSeq" id="WP_135957263.1">
    <property type="nucleotide sequence ID" value="NZ_CAOOOG010000009.1"/>
</dbReference>
<dbReference type="EMBL" id="SRYD01000001">
    <property type="protein sequence ID" value="TGY76727.1"/>
    <property type="molecule type" value="Genomic_DNA"/>
</dbReference>
<dbReference type="Proteomes" id="UP000306630">
    <property type="component" value="Unassembled WGS sequence"/>
</dbReference>
<sequence length="565" mass="64482">MQLIIDGKNAILKQGSSFDYVSENRSFSDADDYTLSITLPLSGCVSNIDIFGHIDRKDITARSAVFPASIIDGTFSKHGVITVVEASDVEIKCQFLEGRSVQNFDTTFDDIYINDLDLGLYSIIGLPADPDVFLRPGSGCEAVVLPWVNDNTGDIMNGMEVKDGKLVWSQFTKDMGGVSFMPYLITIAKRICDCIGYQCDFSQWESSDDRFLLICNALPYTWDIHSYARALPHWSVAQFFEELEKILVCEIDINHRDKSIAMRFCSDIDPMASEVRLDNVLDSFSADLSYDDSMCQYKGVANIRYKECSYSMWKYYQCEWLIEMLKAKGYYREFDTVSEFLEYFASVSGRPSRVTRDDYDYLYYVKETDGYYLYRNWRNPGLGSPSTRLEVNQFGDRIVDNDSDNNLELEMAPACIDRADNDHGDCLFLQFSSYAEDSAVDENGVTQPVAYATLMNGEPDGKPEYYDRIYLAYWDGSWTVSSQYPPCPDNSPLNLKHRYATYLKGTDIDPKHRVKFSWISDTLPSPRSVFNICGKRYLCEKITATFTENGMSQLLKGEFFPLIEN</sequence>
<organism evidence="1">
    <name type="scientific">Muribaculum intestinale</name>
    <dbReference type="NCBI Taxonomy" id="1796646"/>
    <lineage>
        <taxon>Bacteria</taxon>
        <taxon>Pseudomonadati</taxon>
        <taxon>Bacteroidota</taxon>
        <taxon>Bacteroidia</taxon>
        <taxon>Bacteroidales</taxon>
        <taxon>Muribaculaceae</taxon>
        <taxon>Muribaculum</taxon>
    </lineage>
</organism>
<protein>
    <submittedName>
        <fullName evidence="1">Uncharacterized protein</fullName>
    </submittedName>
</protein>
<dbReference type="AlphaFoldDB" id="A0A4S1ZK72"/>
<reference evidence="1" key="1">
    <citation type="submission" date="2019-04" db="EMBL/GenBank/DDBJ databases">
        <title>Microbes associate with the intestines of laboratory mice.</title>
        <authorList>
            <person name="Navarre W."/>
            <person name="Wong E."/>
            <person name="Huang K."/>
            <person name="Tropini C."/>
            <person name="Ng K."/>
            <person name="Yu B."/>
        </authorList>
    </citation>
    <scope>NUCLEOTIDE SEQUENCE [LARGE SCALE GENOMIC DNA]</scope>
    <source>
        <strain evidence="1">NM06_A21</strain>
    </source>
</reference>
<name>A0A4S1ZK72_9BACT</name>
<comment type="caution">
    <text evidence="1">The sequence shown here is derived from an EMBL/GenBank/DDBJ whole genome shotgun (WGS) entry which is preliminary data.</text>
</comment>
<accession>A0A4S1ZK72</accession>
<proteinExistence type="predicted"/>
<gene>
    <name evidence="1" type="ORF">E5333_00280</name>
</gene>
<evidence type="ECO:0000313" key="1">
    <source>
        <dbReference type="EMBL" id="TGY76727.1"/>
    </source>
</evidence>